<dbReference type="RefSeq" id="WP_164896168.1">
    <property type="nucleotide sequence ID" value="NZ_SAYU02000014.1"/>
</dbReference>
<dbReference type="InterPro" id="IPR018488">
    <property type="entry name" value="cNMP-bd_CS"/>
</dbReference>
<feature type="region of interest" description="Disordered" evidence="10">
    <location>
        <begin position="453"/>
        <end position="479"/>
    </location>
</feature>
<dbReference type="EMBL" id="SAYU02000014">
    <property type="protein sequence ID" value="NHA67637.1"/>
    <property type="molecule type" value="Genomic_DNA"/>
</dbReference>
<dbReference type="PANTHER" id="PTHR42718">
    <property type="entry name" value="MAJOR FACILITATOR SUPERFAMILY MULTIDRUG TRANSPORTER MFSC"/>
    <property type="match status" value="1"/>
</dbReference>
<reference evidence="15" key="1">
    <citation type="submission" date="2020-03" db="EMBL/GenBank/DDBJ databases">
        <title>Phycicoccus flavus sp. nov., a novel endophytic actinobacterium isolated from branch of Kandelia candel.</title>
        <authorList>
            <person name="Tuo L."/>
        </authorList>
    </citation>
    <scope>NUCLEOTIDE SEQUENCE</scope>
    <source>
        <strain evidence="15">CMS6Z-2</strain>
    </source>
</reference>
<dbReference type="AlphaFoldDB" id="A0A8T6R111"/>
<dbReference type="SUPFAM" id="SSF103473">
    <property type="entry name" value="MFS general substrate transporter"/>
    <property type="match status" value="1"/>
</dbReference>
<accession>A0A8T6R111</accession>
<dbReference type="Gene3D" id="3.40.1090.10">
    <property type="entry name" value="Cytosolic phospholipase A2 catalytic domain"/>
    <property type="match status" value="2"/>
</dbReference>
<evidence type="ECO:0000256" key="7">
    <source>
        <dbReference type="ARBA" id="ARBA00023098"/>
    </source>
</evidence>
<comment type="caution">
    <text evidence="9">Lacks conserved residue(s) required for the propagation of feature annotation.</text>
</comment>
<dbReference type="InterPro" id="IPR002641">
    <property type="entry name" value="PNPLA_dom"/>
</dbReference>
<organism evidence="15 16">
    <name type="scientific">Phycicoccus flavus</name>
    <dbReference type="NCBI Taxonomy" id="2502783"/>
    <lineage>
        <taxon>Bacteria</taxon>
        <taxon>Bacillati</taxon>
        <taxon>Actinomycetota</taxon>
        <taxon>Actinomycetes</taxon>
        <taxon>Micrococcales</taxon>
        <taxon>Intrasporangiaceae</taxon>
        <taxon>Phycicoccus</taxon>
    </lineage>
</organism>
<dbReference type="InterPro" id="IPR014710">
    <property type="entry name" value="RmlC-like_jellyroll"/>
</dbReference>
<keyword evidence="7 9" id="KW-0443">Lipid metabolism</keyword>
<keyword evidence="8 11" id="KW-0472">Membrane</keyword>
<feature type="transmembrane region" description="Helical" evidence="11">
    <location>
        <begin position="294"/>
        <end position="312"/>
    </location>
</feature>
<feature type="transmembrane region" description="Helical" evidence="11">
    <location>
        <begin position="396"/>
        <end position="414"/>
    </location>
</feature>
<dbReference type="PRINTS" id="PR01036">
    <property type="entry name" value="TCRTETB"/>
</dbReference>
<evidence type="ECO:0000256" key="6">
    <source>
        <dbReference type="ARBA" id="ARBA00022989"/>
    </source>
</evidence>
<evidence type="ECO:0000259" key="12">
    <source>
        <dbReference type="PROSITE" id="PS50042"/>
    </source>
</evidence>
<feature type="transmembrane region" description="Helical" evidence="11">
    <location>
        <begin position="159"/>
        <end position="179"/>
    </location>
</feature>
<dbReference type="PROSITE" id="PS00889">
    <property type="entry name" value="CNMP_BINDING_2"/>
    <property type="match status" value="1"/>
</dbReference>
<dbReference type="Proteomes" id="UP000287866">
    <property type="component" value="Unassembled WGS sequence"/>
</dbReference>
<feature type="transmembrane region" description="Helical" evidence="11">
    <location>
        <begin position="362"/>
        <end position="384"/>
    </location>
</feature>
<feature type="transmembrane region" description="Helical" evidence="11">
    <location>
        <begin position="218"/>
        <end position="242"/>
    </location>
</feature>
<dbReference type="InterPro" id="IPR000595">
    <property type="entry name" value="cNMP-bd_dom"/>
</dbReference>
<dbReference type="Gene3D" id="1.20.1720.10">
    <property type="entry name" value="Multidrug resistance protein D"/>
    <property type="match status" value="1"/>
</dbReference>
<dbReference type="SMART" id="SM00100">
    <property type="entry name" value="cNMP"/>
    <property type="match status" value="1"/>
</dbReference>
<feature type="transmembrane region" description="Helical" evidence="11">
    <location>
        <begin position="132"/>
        <end position="153"/>
    </location>
</feature>
<feature type="transmembrane region" description="Helical" evidence="11">
    <location>
        <begin position="191"/>
        <end position="212"/>
    </location>
</feature>
<keyword evidence="6 11" id="KW-1133">Transmembrane helix</keyword>
<evidence type="ECO:0000256" key="3">
    <source>
        <dbReference type="ARBA" id="ARBA00022448"/>
    </source>
</evidence>
<evidence type="ECO:0000313" key="15">
    <source>
        <dbReference type="EMBL" id="NHA67637.1"/>
    </source>
</evidence>
<comment type="caution">
    <text evidence="15">The sequence shown here is derived from an EMBL/GenBank/DDBJ whole genome shotgun (WGS) entry which is preliminary data.</text>
</comment>
<feature type="transmembrane region" description="Helical" evidence="11">
    <location>
        <begin position="73"/>
        <end position="92"/>
    </location>
</feature>
<feature type="domain" description="Major facilitator superfamily (MFS) profile" evidence="13">
    <location>
        <begin position="6"/>
        <end position="452"/>
    </location>
</feature>
<dbReference type="Pfam" id="PF07690">
    <property type="entry name" value="MFS_1"/>
    <property type="match status" value="2"/>
</dbReference>
<feature type="active site" description="Nucleophile" evidence="9">
    <location>
        <position position="810"/>
    </location>
</feature>
<dbReference type="Gene3D" id="2.60.120.10">
    <property type="entry name" value="Jelly Rolls"/>
    <property type="match status" value="1"/>
</dbReference>
<dbReference type="InterPro" id="IPR011701">
    <property type="entry name" value="MFS"/>
</dbReference>
<dbReference type="GO" id="GO:0005886">
    <property type="term" value="C:plasma membrane"/>
    <property type="evidence" value="ECO:0007669"/>
    <property type="project" value="UniProtKB-SubCell"/>
</dbReference>
<keyword evidence="5 11" id="KW-0812">Transmembrane</keyword>
<dbReference type="Pfam" id="PF00027">
    <property type="entry name" value="cNMP_binding"/>
    <property type="match status" value="1"/>
</dbReference>
<keyword evidence="16" id="KW-1185">Reference proteome</keyword>
<feature type="transmembrane region" description="Helical" evidence="11">
    <location>
        <begin position="324"/>
        <end position="342"/>
    </location>
</feature>
<evidence type="ECO:0000256" key="4">
    <source>
        <dbReference type="ARBA" id="ARBA00022475"/>
    </source>
</evidence>
<evidence type="ECO:0000256" key="1">
    <source>
        <dbReference type="ARBA" id="ARBA00004651"/>
    </source>
</evidence>
<dbReference type="Pfam" id="PF01734">
    <property type="entry name" value="Patatin"/>
    <property type="match status" value="1"/>
</dbReference>
<gene>
    <name evidence="15" type="ORF">EPD83_006150</name>
</gene>
<feature type="domain" description="PNPLA" evidence="14">
    <location>
        <begin position="777"/>
        <end position="939"/>
    </location>
</feature>
<dbReference type="InterPro" id="IPR004638">
    <property type="entry name" value="EmrB-like"/>
</dbReference>
<dbReference type="Gene3D" id="1.20.1250.20">
    <property type="entry name" value="MFS general substrate transporter like domains"/>
    <property type="match status" value="1"/>
</dbReference>
<dbReference type="CDD" id="cd00038">
    <property type="entry name" value="CAP_ED"/>
    <property type="match status" value="1"/>
</dbReference>
<dbReference type="GO" id="GO:0022857">
    <property type="term" value="F:transmembrane transporter activity"/>
    <property type="evidence" value="ECO:0007669"/>
    <property type="project" value="InterPro"/>
</dbReference>
<sequence>MPAGRVLLVACFGAFLAFLDATVVNVAFPSIRESFPTVRIGELSWVLNAYNIVFAAFLVVFGRLTDLIGRRRCFAGGVLVFTVASVLCGAATSVDLLVAARVLQALGAAALVPASLALVIAAYPGEKRAHAIGLWGASAAVAAGLGPPIGGALTEVGGWRWAFLVNLPFGIAALALARRDLVESRAPGRRVLPDLLGAATLALSLALLNLGIVQGSDWGWSSTGVLASFAGAVLVFALFVVSSRRHPSPLVPPALLRVRSFDLGSLAAVVAGFGFYAYLLTNILWLQYVWGYEVLQAGLALVPGAVVAAVVASRLGPLADRHGYRWFVVPGALVWAGAYLWYHQRVGLEPAFWSEWLPGQLLSGIGVGATLPLLGSAALAQVPGGRYATASAVNSAARQLGGVLGIAVLVVVIGDPTPAEAVGAFRDGWLLSVTAFVVVAVLALPLGVLRPAPEDEADDGDRPPLVHAPDPPAEWSARGQVGAGATDLAAVPLVAALPVAARQRLEEAARLRDVPAGTALVEEGGPSGSAFVVHRGRLEVLVGGRTVREVGPGEVLGELALLTGEPRSATVRARRDSTVLELPRDAVESVLATDAAASRFVLGQVAERLRTAAPAVAAPPPERPTVVSVVGLHPGAPVHEVAERLVARIGHHVSVLAPGRVDPEGLARAESGHDRVVLVAPGADADADGRAWHELCVRQADTVVLVADAATDPPHETAGPVPGRRPELVLVGPRPVPARRADWVAATDAWQLTVVDGDLAAGLRPLADRLAGASLGVVMGAGGARAIAHIGVVRELEEAGFTIDRLAGCSLGAVVAAAYAIGRDGAQLEEVCYDEFVRHRPFSDWRAPITSLSKGRRLVVGLSRGLGADEVLEGLPRSLRTVSVDLVGRGRVEHERGRLVDAAVASCRLPVLWAPVPTDEGRLLVDGSVLDALPTDLLVRRDEGPTVAVSIGTGGSGAHRGGRPRVPGLGDTLVRTMMIGSGGAVQSARRHGAWVVSPSSMGVGLLEFHQFDRMVSAGRAAARLLLERTGGDLRAPDGQ</sequence>
<dbReference type="InterPro" id="IPR018490">
    <property type="entry name" value="cNMP-bd_dom_sf"/>
</dbReference>
<dbReference type="InterPro" id="IPR020846">
    <property type="entry name" value="MFS_dom"/>
</dbReference>
<feature type="short sequence motif" description="GXSXG" evidence="9">
    <location>
        <begin position="808"/>
        <end position="812"/>
    </location>
</feature>
<dbReference type="InterPro" id="IPR016035">
    <property type="entry name" value="Acyl_Trfase/lysoPLipase"/>
</dbReference>
<protein>
    <submittedName>
        <fullName evidence="15">MFS transporter</fullName>
    </submittedName>
</protein>
<evidence type="ECO:0000256" key="2">
    <source>
        <dbReference type="ARBA" id="ARBA00006636"/>
    </source>
</evidence>
<name>A0A8T6R111_9MICO</name>
<keyword evidence="9" id="KW-0442">Lipid degradation</keyword>
<proteinExistence type="inferred from homology"/>
<evidence type="ECO:0000259" key="14">
    <source>
        <dbReference type="PROSITE" id="PS51635"/>
    </source>
</evidence>
<dbReference type="SUPFAM" id="SSF52151">
    <property type="entry name" value="FabD/lysophospholipase-like"/>
    <property type="match status" value="1"/>
</dbReference>
<comment type="subcellular location">
    <subcellularLocation>
        <location evidence="1">Cell membrane</location>
        <topology evidence="1">Multi-pass membrane protein</topology>
    </subcellularLocation>
</comment>
<dbReference type="InterPro" id="IPR036259">
    <property type="entry name" value="MFS_trans_sf"/>
</dbReference>
<feature type="active site" description="Proton acceptor" evidence="9">
    <location>
        <position position="926"/>
    </location>
</feature>
<dbReference type="PROSITE" id="PS51635">
    <property type="entry name" value="PNPLA"/>
    <property type="match status" value="1"/>
</dbReference>
<dbReference type="SUPFAM" id="SSF51206">
    <property type="entry name" value="cAMP-binding domain-like"/>
    <property type="match status" value="1"/>
</dbReference>
<dbReference type="PROSITE" id="PS50850">
    <property type="entry name" value="MFS"/>
    <property type="match status" value="1"/>
</dbReference>
<evidence type="ECO:0000259" key="13">
    <source>
        <dbReference type="PROSITE" id="PS50850"/>
    </source>
</evidence>
<feature type="transmembrane region" description="Helical" evidence="11">
    <location>
        <begin position="263"/>
        <end position="288"/>
    </location>
</feature>
<evidence type="ECO:0000256" key="9">
    <source>
        <dbReference type="PROSITE-ProRule" id="PRU01161"/>
    </source>
</evidence>
<feature type="transmembrane region" description="Helical" evidence="11">
    <location>
        <begin position="98"/>
        <end position="120"/>
    </location>
</feature>
<comment type="similarity">
    <text evidence="2">Belongs to the NTE family.</text>
</comment>
<feature type="transmembrane region" description="Helical" evidence="11">
    <location>
        <begin position="43"/>
        <end position="61"/>
    </location>
</feature>
<keyword evidence="9" id="KW-0378">Hydrolase</keyword>
<evidence type="ECO:0000256" key="10">
    <source>
        <dbReference type="SAM" id="MobiDB-lite"/>
    </source>
</evidence>
<evidence type="ECO:0000256" key="8">
    <source>
        <dbReference type="ARBA" id="ARBA00023136"/>
    </source>
</evidence>
<keyword evidence="4" id="KW-1003">Cell membrane</keyword>
<evidence type="ECO:0000256" key="5">
    <source>
        <dbReference type="ARBA" id="ARBA00022692"/>
    </source>
</evidence>
<dbReference type="PANTHER" id="PTHR42718:SF48">
    <property type="entry name" value="CONSERVED TWO-DOMAIN MEMBRANE PROTEIN-RELATED"/>
    <property type="match status" value="1"/>
</dbReference>
<feature type="domain" description="Cyclic nucleotide-binding" evidence="12">
    <location>
        <begin position="493"/>
        <end position="608"/>
    </location>
</feature>
<evidence type="ECO:0000256" key="11">
    <source>
        <dbReference type="SAM" id="Phobius"/>
    </source>
</evidence>
<dbReference type="NCBIfam" id="TIGR00711">
    <property type="entry name" value="efflux_EmrB"/>
    <property type="match status" value="1"/>
</dbReference>
<evidence type="ECO:0000313" key="16">
    <source>
        <dbReference type="Proteomes" id="UP000287866"/>
    </source>
</evidence>
<dbReference type="GO" id="GO:0016042">
    <property type="term" value="P:lipid catabolic process"/>
    <property type="evidence" value="ECO:0007669"/>
    <property type="project" value="UniProtKB-UniRule"/>
</dbReference>
<dbReference type="PROSITE" id="PS50042">
    <property type="entry name" value="CNMP_BINDING_3"/>
    <property type="match status" value="1"/>
</dbReference>
<dbReference type="GO" id="GO:0004622">
    <property type="term" value="F:phosphatidylcholine lysophospholipase activity"/>
    <property type="evidence" value="ECO:0007669"/>
    <property type="project" value="UniProtKB-ARBA"/>
</dbReference>
<dbReference type="CDD" id="cd17321">
    <property type="entry name" value="MFS_MMR_MDR_like"/>
    <property type="match status" value="1"/>
</dbReference>
<keyword evidence="3" id="KW-0813">Transport</keyword>